<dbReference type="Proteomes" id="UP000825009">
    <property type="component" value="Chromosome"/>
</dbReference>
<evidence type="ECO:0000313" key="1">
    <source>
        <dbReference type="EMBL" id="QXT40689.1"/>
    </source>
</evidence>
<dbReference type="EMBL" id="CP079194">
    <property type="protein sequence ID" value="QXT40689.1"/>
    <property type="molecule type" value="Genomic_DNA"/>
</dbReference>
<evidence type="ECO:0000313" key="2">
    <source>
        <dbReference type="Proteomes" id="UP000825009"/>
    </source>
</evidence>
<dbReference type="KEGG" id="gce:KYE46_05495"/>
<organism evidence="1 2">
    <name type="scientific">Gymnodinialimonas ceratoperidinii</name>
    <dbReference type="NCBI Taxonomy" id="2856823"/>
    <lineage>
        <taxon>Bacteria</taxon>
        <taxon>Pseudomonadati</taxon>
        <taxon>Pseudomonadota</taxon>
        <taxon>Alphaproteobacteria</taxon>
        <taxon>Rhodobacterales</taxon>
        <taxon>Paracoccaceae</taxon>
        <taxon>Gymnodinialimonas</taxon>
    </lineage>
</organism>
<dbReference type="AlphaFoldDB" id="A0A8F6YB77"/>
<keyword evidence="2" id="KW-1185">Reference proteome</keyword>
<reference evidence="1 2" key="1">
    <citation type="submission" date="2021-07" db="EMBL/GenBank/DDBJ databases">
        <title>A novel Jannaschia species isolated from marine dinoflagellate Ceratoperidinium margalefii.</title>
        <authorList>
            <person name="Jiang Y."/>
            <person name="Li Z."/>
        </authorList>
    </citation>
    <scope>NUCLEOTIDE SEQUENCE [LARGE SCALE GENOMIC DNA]</scope>
    <source>
        <strain evidence="1 2">J12C1-MA-4</strain>
    </source>
</reference>
<accession>A0A8F6YB77</accession>
<gene>
    <name evidence="1" type="ORF">KYE46_05495</name>
</gene>
<dbReference type="RefSeq" id="WP_219004028.1">
    <property type="nucleotide sequence ID" value="NZ_CP079194.1"/>
</dbReference>
<proteinExistence type="predicted"/>
<protein>
    <submittedName>
        <fullName evidence="1">Sarcosine oxidase subunit gamma</fullName>
    </submittedName>
</protein>
<sequence>MAELVSKSAFEGALPITHGDVTLSELNHDAITWVAPFKGKEAEVSDALDSQIGAPFPEPGRSSGAVVWTGPRQAMVLGATLDPIPGAALSDQGSAWACCTLEGDGAAEVLARLVPIDLRDEAFAVDHAARTLLGHMNCILIRRAPQRFEIMVFRSMATSCAHELSRAMAMVAARHALA</sequence>
<name>A0A8F6YB77_9RHOB</name>